<gene>
    <name evidence="2" type="ORF">HW115_10085</name>
</gene>
<evidence type="ECO:0000313" key="2">
    <source>
        <dbReference type="EMBL" id="NWK55962.1"/>
    </source>
</evidence>
<dbReference type="AlphaFoldDB" id="A0A851GGD1"/>
<proteinExistence type="predicted"/>
<dbReference type="RefSeq" id="WP_178932508.1">
    <property type="nucleotide sequence ID" value="NZ_JACBAZ010000003.1"/>
</dbReference>
<organism evidence="2 3">
    <name type="scientific">Oceaniferula marina</name>
    <dbReference type="NCBI Taxonomy" id="2748318"/>
    <lineage>
        <taxon>Bacteria</taxon>
        <taxon>Pseudomonadati</taxon>
        <taxon>Verrucomicrobiota</taxon>
        <taxon>Verrucomicrobiia</taxon>
        <taxon>Verrucomicrobiales</taxon>
        <taxon>Verrucomicrobiaceae</taxon>
        <taxon>Oceaniferula</taxon>
    </lineage>
</organism>
<comment type="caution">
    <text evidence="2">The sequence shown here is derived from an EMBL/GenBank/DDBJ whole genome shotgun (WGS) entry which is preliminary data.</text>
</comment>
<protein>
    <submittedName>
        <fullName evidence="2">Uncharacterized protein</fullName>
    </submittedName>
</protein>
<name>A0A851GGD1_9BACT</name>
<dbReference type="EMBL" id="JACBAZ010000003">
    <property type="protein sequence ID" value="NWK55962.1"/>
    <property type="molecule type" value="Genomic_DNA"/>
</dbReference>
<accession>A0A851GGD1</accession>
<dbReference type="Proteomes" id="UP000557872">
    <property type="component" value="Unassembled WGS sequence"/>
</dbReference>
<reference evidence="2 3" key="1">
    <citation type="submission" date="2020-07" db="EMBL/GenBank/DDBJ databases">
        <title>Roseicoccus Jingziensis gen. nov., sp. nov., isolated from coastal seawater.</title>
        <authorList>
            <person name="Feng X."/>
        </authorList>
    </citation>
    <scope>NUCLEOTIDE SEQUENCE [LARGE SCALE GENOMIC DNA]</scope>
    <source>
        <strain evidence="2 3">N1E253</strain>
    </source>
</reference>
<feature type="region of interest" description="Disordered" evidence="1">
    <location>
        <begin position="104"/>
        <end position="130"/>
    </location>
</feature>
<evidence type="ECO:0000313" key="3">
    <source>
        <dbReference type="Proteomes" id="UP000557872"/>
    </source>
</evidence>
<feature type="compositionally biased region" description="Basic and acidic residues" evidence="1">
    <location>
        <begin position="120"/>
        <end position="130"/>
    </location>
</feature>
<sequence length="342" mass="38915">MKPLVITLLSSLFLFGLLQSEGLGQQTIIEEQFFGSNSTSYALLRTETMLSPAGEKIRSRTWLDEYTKVPTLLYNYSTKQPYEEQIQQGVYGSKLSRSVLLLDTSHNQKNHKQPTSETQTTEKRNVHTQERTTTISKLLLRYPCRSLKPWPAEHAAQLRHSDESLFISFKGQVMVNGKAMRTHMGGLDMGDTKAKSLIGSRTVDQVADDNNCTYLTVTARSEQKVQTRIFCMVPPLADNLHALWTREPLYLTTGLINEKEEALHLAKEMRGKLIKEKAWSAVGVEVWSFYNSSYSRRFFCVAISDTMDLIKRRQVRALSELLDMQFVPMPSGTFAVSVQKFP</sequence>
<keyword evidence="3" id="KW-1185">Reference proteome</keyword>
<evidence type="ECO:0000256" key="1">
    <source>
        <dbReference type="SAM" id="MobiDB-lite"/>
    </source>
</evidence>